<dbReference type="SUPFAM" id="SSF46785">
    <property type="entry name" value="Winged helix' DNA-binding domain"/>
    <property type="match status" value="1"/>
</dbReference>
<dbReference type="InterPro" id="IPR005119">
    <property type="entry name" value="LysR_subst-bd"/>
</dbReference>
<dbReference type="PANTHER" id="PTHR30118">
    <property type="entry name" value="HTH-TYPE TRANSCRIPTIONAL REGULATOR LEUO-RELATED"/>
    <property type="match status" value="1"/>
</dbReference>
<evidence type="ECO:0000256" key="3">
    <source>
        <dbReference type="ARBA" id="ARBA00023125"/>
    </source>
</evidence>
<evidence type="ECO:0000256" key="4">
    <source>
        <dbReference type="ARBA" id="ARBA00023163"/>
    </source>
</evidence>
<sequence>MKESHPLSQRLSRINLNLLVAFHALYQQRHLTRAAEQVNLSQPAMSHALKKLRFQFEDELFVKTAEGMQPTPMADRVFQLIEQGLLQLDQALASTHSFEPEKAVREFRVGIMDFMIHELVPQLVKTVNQTAPGISFNILYAKISNPDMAYKLLQEQELDLALTQFEYLPCSEFCEHLYTDNLVCVADKDYYGDKPALTLDEFLDPPHVALSHREDEPILVNKRLAELGFTRKVIVKTPYVTTLPTLLCGTNMVTVINQYAADFICPGSNLQAYQLPVDFCTLKICQIWEERKDHDPGIRWLREVIQQSIRQNLTQQRQHARSVLSGD</sequence>
<dbReference type="InterPro" id="IPR036388">
    <property type="entry name" value="WH-like_DNA-bd_sf"/>
</dbReference>
<dbReference type="PRINTS" id="PR00039">
    <property type="entry name" value="HTHLYSR"/>
</dbReference>
<comment type="caution">
    <text evidence="6">The sequence shown here is derived from an EMBL/GenBank/DDBJ whole genome shotgun (WGS) entry which is preliminary data.</text>
</comment>
<dbReference type="Proteomes" id="UP000565262">
    <property type="component" value="Unassembled WGS sequence"/>
</dbReference>
<dbReference type="GO" id="GO:0003700">
    <property type="term" value="F:DNA-binding transcription factor activity"/>
    <property type="evidence" value="ECO:0007669"/>
    <property type="project" value="InterPro"/>
</dbReference>
<dbReference type="PANTHER" id="PTHR30118:SF15">
    <property type="entry name" value="TRANSCRIPTIONAL REGULATORY PROTEIN"/>
    <property type="match status" value="1"/>
</dbReference>
<dbReference type="RefSeq" id="WP_182808045.1">
    <property type="nucleotide sequence ID" value="NZ_JACJFM010000006.1"/>
</dbReference>
<keyword evidence="7" id="KW-1185">Reference proteome</keyword>
<dbReference type="SUPFAM" id="SSF53850">
    <property type="entry name" value="Periplasmic binding protein-like II"/>
    <property type="match status" value="1"/>
</dbReference>
<dbReference type="Pfam" id="PF03466">
    <property type="entry name" value="LysR_substrate"/>
    <property type="match status" value="1"/>
</dbReference>
<evidence type="ECO:0000256" key="1">
    <source>
        <dbReference type="ARBA" id="ARBA00009437"/>
    </source>
</evidence>
<dbReference type="Gene3D" id="1.10.10.10">
    <property type="entry name" value="Winged helix-like DNA-binding domain superfamily/Winged helix DNA-binding domain"/>
    <property type="match status" value="1"/>
</dbReference>
<keyword evidence="4" id="KW-0804">Transcription</keyword>
<protein>
    <submittedName>
        <fullName evidence="6">LysR family transcriptional regulator</fullName>
    </submittedName>
</protein>
<dbReference type="AlphaFoldDB" id="A0A839ILI1"/>
<dbReference type="InterPro" id="IPR050389">
    <property type="entry name" value="LysR-type_TF"/>
</dbReference>
<dbReference type="GO" id="GO:0003677">
    <property type="term" value="F:DNA binding"/>
    <property type="evidence" value="ECO:0007669"/>
    <property type="project" value="UniProtKB-KW"/>
</dbReference>
<comment type="similarity">
    <text evidence="1">Belongs to the LysR transcriptional regulatory family.</text>
</comment>
<evidence type="ECO:0000313" key="6">
    <source>
        <dbReference type="EMBL" id="MBB1486263.1"/>
    </source>
</evidence>
<dbReference type="InterPro" id="IPR000847">
    <property type="entry name" value="LysR_HTH_N"/>
</dbReference>
<gene>
    <name evidence="6" type="ORF">H4O21_06545</name>
</gene>
<keyword evidence="3" id="KW-0238">DNA-binding</keyword>
<dbReference type="InterPro" id="IPR037402">
    <property type="entry name" value="YidZ_PBP2"/>
</dbReference>
<dbReference type="CDD" id="cd08417">
    <property type="entry name" value="PBP2_Nitroaromatics_like"/>
    <property type="match status" value="1"/>
</dbReference>
<evidence type="ECO:0000259" key="5">
    <source>
        <dbReference type="PROSITE" id="PS50931"/>
    </source>
</evidence>
<keyword evidence="2" id="KW-0805">Transcription regulation</keyword>
<dbReference type="InterPro" id="IPR036390">
    <property type="entry name" value="WH_DNA-bd_sf"/>
</dbReference>
<reference evidence="6 7" key="1">
    <citation type="submission" date="2020-08" db="EMBL/GenBank/DDBJ databases">
        <title>Oceanospirillum sp. nov. isolated from marine sediment.</title>
        <authorList>
            <person name="Ji X."/>
        </authorList>
    </citation>
    <scope>NUCLEOTIDE SEQUENCE [LARGE SCALE GENOMIC DNA]</scope>
    <source>
        <strain evidence="6 7">D5</strain>
    </source>
</reference>
<dbReference type="EMBL" id="JACJFM010000006">
    <property type="protein sequence ID" value="MBB1486263.1"/>
    <property type="molecule type" value="Genomic_DNA"/>
</dbReference>
<accession>A0A839ILI1</accession>
<organism evidence="6 7">
    <name type="scientific">Oceanospirillum sediminis</name>
    <dbReference type="NCBI Taxonomy" id="2760088"/>
    <lineage>
        <taxon>Bacteria</taxon>
        <taxon>Pseudomonadati</taxon>
        <taxon>Pseudomonadota</taxon>
        <taxon>Gammaproteobacteria</taxon>
        <taxon>Oceanospirillales</taxon>
        <taxon>Oceanospirillaceae</taxon>
        <taxon>Oceanospirillum</taxon>
    </lineage>
</organism>
<evidence type="ECO:0000313" key="7">
    <source>
        <dbReference type="Proteomes" id="UP000565262"/>
    </source>
</evidence>
<feature type="domain" description="HTH lysR-type" evidence="5">
    <location>
        <begin position="14"/>
        <end position="71"/>
    </location>
</feature>
<dbReference type="PROSITE" id="PS50931">
    <property type="entry name" value="HTH_LYSR"/>
    <property type="match status" value="1"/>
</dbReference>
<proteinExistence type="inferred from homology"/>
<name>A0A839ILI1_9GAMM</name>
<evidence type="ECO:0000256" key="2">
    <source>
        <dbReference type="ARBA" id="ARBA00023015"/>
    </source>
</evidence>
<dbReference type="Gene3D" id="3.40.190.10">
    <property type="entry name" value="Periplasmic binding protein-like II"/>
    <property type="match status" value="2"/>
</dbReference>
<dbReference type="Pfam" id="PF00126">
    <property type="entry name" value="HTH_1"/>
    <property type="match status" value="1"/>
</dbReference>